<dbReference type="AlphaFoldDB" id="A0A8R1HHA5"/>
<feature type="chain" id="PRO_5035878927" description="C-type lectin domain-containing protein" evidence="1">
    <location>
        <begin position="21"/>
        <end position="324"/>
    </location>
</feature>
<feature type="signal peptide" evidence="1">
    <location>
        <begin position="1"/>
        <end position="20"/>
    </location>
</feature>
<dbReference type="InterPro" id="IPR016187">
    <property type="entry name" value="CTDL_fold"/>
</dbReference>
<evidence type="ECO:0000256" key="1">
    <source>
        <dbReference type="SAM" id="SignalP"/>
    </source>
</evidence>
<dbReference type="EnsemblMetazoa" id="CJA01531.1">
    <property type="protein sequence ID" value="CJA01531.1"/>
    <property type="gene ID" value="WBGene00120735"/>
</dbReference>
<dbReference type="PROSITE" id="PS50041">
    <property type="entry name" value="C_TYPE_LECTIN_2"/>
    <property type="match status" value="2"/>
</dbReference>
<dbReference type="CDD" id="cd00037">
    <property type="entry name" value="CLECT"/>
    <property type="match status" value="2"/>
</dbReference>
<feature type="domain" description="C-type lectin" evidence="2">
    <location>
        <begin position="198"/>
        <end position="308"/>
    </location>
</feature>
<dbReference type="Gene3D" id="3.10.100.10">
    <property type="entry name" value="Mannose-Binding Protein A, subunit A"/>
    <property type="match status" value="2"/>
</dbReference>
<dbReference type="Proteomes" id="UP000005237">
    <property type="component" value="Unassembled WGS sequence"/>
</dbReference>
<dbReference type="SMART" id="SM00034">
    <property type="entry name" value="CLECT"/>
    <property type="match status" value="2"/>
</dbReference>
<reference evidence="3" key="2">
    <citation type="submission" date="2022-06" db="UniProtKB">
        <authorList>
            <consortium name="EnsemblMetazoa"/>
        </authorList>
    </citation>
    <scope>IDENTIFICATION</scope>
    <source>
        <strain evidence="3">DF5081</strain>
    </source>
</reference>
<reference evidence="4" key="1">
    <citation type="submission" date="2010-08" db="EMBL/GenBank/DDBJ databases">
        <authorList>
            <consortium name="Caenorhabditis japonica Sequencing Consortium"/>
            <person name="Wilson R.K."/>
        </authorList>
    </citation>
    <scope>NUCLEOTIDE SEQUENCE [LARGE SCALE GENOMIC DNA]</scope>
    <source>
        <strain evidence="4">DF5081</strain>
    </source>
</reference>
<dbReference type="InterPro" id="IPR016186">
    <property type="entry name" value="C-type_lectin-like/link_sf"/>
</dbReference>
<dbReference type="FunFam" id="3.10.100.10:FF:000078">
    <property type="entry name" value="C-type LECtin"/>
    <property type="match status" value="1"/>
</dbReference>
<dbReference type="InterPro" id="IPR001304">
    <property type="entry name" value="C-type_lectin-like"/>
</dbReference>
<evidence type="ECO:0000259" key="2">
    <source>
        <dbReference type="PROSITE" id="PS50041"/>
    </source>
</evidence>
<proteinExistence type="predicted"/>
<evidence type="ECO:0000313" key="3">
    <source>
        <dbReference type="EnsemblMetazoa" id="CJA01531.1"/>
    </source>
</evidence>
<dbReference type="Pfam" id="PF00059">
    <property type="entry name" value="Lectin_C"/>
    <property type="match status" value="2"/>
</dbReference>
<accession>A0A8R1HHA5</accession>
<dbReference type="InterPro" id="IPR050111">
    <property type="entry name" value="C-type_lectin/snaclec_domain"/>
</dbReference>
<name>A0A8R1HHA5_CAEJA</name>
<feature type="domain" description="C-type lectin" evidence="2">
    <location>
        <begin position="32"/>
        <end position="150"/>
    </location>
</feature>
<keyword evidence="4" id="KW-1185">Reference proteome</keyword>
<evidence type="ECO:0000313" key="4">
    <source>
        <dbReference type="Proteomes" id="UP000005237"/>
    </source>
</evidence>
<sequence>MAAALFWWLGAFVLAGSVSAQTCNTGGIYSAHFNRCYQYFTAPAQFEFAEEQCTLLGGHLASIQNGEENALIMSNAAVRFKNSNYSNYWIGASDLETTGTWKWTDPSVTFNYQSWQSGEPQQGKDCAVQYKSSGDWAASYCSSYLPYVCVTPVIVTATCPPITTPAPTTCPTPAPCPVKTCVPSCDQGWTYFAPTDFCYRVYHLAKWDDAEAACVILGGHLASVHSELENTLINNLAACGIKEGKPAELAWIGMHQVGKDWVWTDGTPSDYFNWAPKQPDNPGKELCVETAPDLSYDKWYENWNNEECKTIMRAYVCKKASIHA</sequence>
<organism evidence="3 4">
    <name type="scientific">Caenorhabditis japonica</name>
    <dbReference type="NCBI Taxonomy" id="281687"/>
    <lineage>
        <taxon>Eukaryota</taxon>
        <taxon>Metazoa</taxon>
        <taxon>Ecdysozoa</taxon>
        <taxon>Nematoda</taxon>
        <taxon>Chromadorea</taxon>
        <taxon>Rhabditida</taxon>
        <taxon>Rhabditina</taxon>
        <taxon>Rhabditomorpha</taxon>
        <taxon>Rhabditoidea</taxon>
        <taxon>Rhabditidae</taxon>
        <taxon>Peloderinae</taxon>
        <taxon>Caenorhabditis</taxon>
    </lineage>
</organism>
<dbReference type="FunFam" id="3.10.100.10:FF:000091">
    <property type="entry name" value="C-type LECtin"/>
    <property type="match status" value="1"/>
</dbReference>
<dbReference type="SUPFAM" id="SSF56436">
    <property type="entry name" value="C-type lectin-like"/>
    <property type="match status" value="2"/>
</dbReference>
<dbReference type="PANTHER" id="PTHR22803">
    <property type="entry name" value="MANNOSE, PHOSPHOLIPASE, LECTIN RECEPTOR RELATED"/>
    <property type="match status" value="1"/>
</dbReference>
<keyword evidence="1" id="KW-0732">Signal</keyword>
<protein>
    <recommendedName>
        <fullName evidence="2">C-type lectin domain-containing protein</fullName>
    </recommendedName>
</protein>